<dbReference type="PROSITE" id="PS50928">
    <property type="entry name" value="ABC_TM1"/>
    <property type="match status" value="1"/>
</dbReference>
<dbReference type="EMBL" id="CP007493">
    <property type="protein sequence ID" value="AJB42224.1"/>
    <property type="molecule type" value="Genomic_DNA"/>
</dbReference>
<evidence type="ECO:0000256" key="8">
    <source>
        <dbReference type="RuleBase" id="RU363032"/>
    </source>
</evidence>
<dbReference type="GO" id="GO:0005886">
    <property type="term" value="C:plasma membrane"/>
    <property type="evidence" value="ECO:0007669"/>
    <property type="project" value="UniProtKB-SubCell"/>
</dbReference>
<name>A0A3G1A9D7_9CREN</name>
<evidence type="ECO:0000313" key="11">
    <source>
        <dbReference type="Proteomes" id="UP000266720"/>
    </source>
</evidence>
<evidence type="ECO:0000256" key="7">
    <source>
        <dbReference type="ARBA" id="ARBA00023136"/>
    </source>
</evidence>
<keyword evidence="5 8" id="KW-0812">Transmembrane</keyword>
<feature type="transmembrane region" description="Helical" evidence="8">
    <location>
        <begin position="103"/>
        <end position="123"/>
    </location>
</feature>
<evidence type="ECO:0000256" key="2">
    <source>
        <dbReference type="ARBA" id="ARBA00007069"/>
    </source>
</evidence>
<keyword evidence="4" id="KW-1003">Cell membrane</keyword>
<dbReference type="Gene3D" id="1.10.3720.10">
    <property type="entry name" value="MetI-like"/>
    <property type="match status" value="1"/>
</dbReference>
<proteinExistence type="inferred from homology"/>
<feature type="transmembrane region" description="Helical" evidence="8">
    <location>
        <begin position="69"/>
        <end position="91"/>
    </location>
</feature>
<keyword evidence="3 8" id="KW-0813">Transport</keyword>
<comment type="similarity">
    <text evidence="2">Belongs to the binding-protein-dependent transport system permease family. CysTW subfamily.</text>
</comment>
<dbReference type="GO" id="GO:0055085">
    <property type="term" value="P:transmembrane transport"/>
    <property type="evidence" value="ECO:0007669"/>
    <property type="project" value="InterPro"/>
</dbReference>
<dbReference type="CDD" id="cd06261">
    <property type="entry name" value="TM_PBP2"/>
    <property type="match status" value="1"/>
</dbReference>
<dbReference type="InterPro" id="IPR000515">
    <property type="entry name" value="MetI-like"/>
</dbReference>
<dbReference type="KEGG" id="tcb:TCARB_1176"/>
<dbReference type="Pfam" id="PF00528">
    <property type="entry name" value="BPD_transp_1"/>
    <property type="match status" value="1"/>
</dbReference>
<dbReference type="GeneID" id="16572744"/>
<dbReference type="PANTHER" id="PTHR42929:SF1">
    <property type="entry name" value="INNER MEMBRANE ABC TRANSPORTER PERMEASE PROTEIN YDCU-RELATED"/>
    <property type="match status" value="1"/>
</dbReference>
<feature type="transmembrane region" description="Helical" evidence="8">
    <location>
        <begin position="12"/>
        <end position="37"/>
    </location>
</feature>
<feature type="transmembrane region" description="Helical" evidence="8">
    <location>
        <begin position="155"/>
        <end position="176"/>
    </location>
</feature>
<comment type="subcellular location">
    <subcellularLocation>
        <location evidence="1 8">Cell membrane</location>
        <topology evidence="1 8">Multi-pass membrane protein</topology>
    </subcellularLocation>
</comment>
<evidence type="ECO:0000256" key="1">
    <source>
        <dbReference type="ARBA" id="ARBA00004651"/>
    </source>
</evidence>
<dbReference type="STRING" id="697581.TCARB_1176"/>
<evidence type="ECO:0000256" key="3">
    <source>
        <dbReference type="ARBA" id="ARBA00022448"/>
    </source>
</evidence>
<keyword evidence="7 8" id="KW-0472">Membrane</keyword>
<accession>A0A3G1A9D7</accession>
<evidence type="ECO:0000313" key="10">
    <source>
        <dbReference type="EMBL" id="AJB42224.1"/>
    </source>
</evidence>
<gene>
    <name evidence="10" type="ORF">TCARB_1176</name>
</gene>
<evidence type="ECO:0000256" key="4">
    <source>
        <dbReference type="ARBA" id="ARBA00022475"/>
    </source>
</evidence>
<dbReference type="SUPFAM" id="SSF161098">
    <property type="entry name" value="MetI-like"/>
    <property type="match status" value="1"/>
</dbReference>
<evidence type="ECO:0000256" key="5">
    <source>
        <dbReference type="ARBA" id="ARBA00022692"/>
    </source>
</evidence>
<feature type="transmembrane region" description="Helical" evidence="8">
    <location>
        <begin position="211"/>
        <end position="236"/>
    </location>
</feature>
<dbReference type="GeneID" id="25406586"/>
<dbReference type="Proteomes" id="UP000266720">
    <property type="component" value="Chromosome"/>
</dbReference>
<dbReference type="RefSeq" id="WP_020961792.1">
    <property type="nucleotide sequence ID" value="NZ_CP007493.1"/>
</dbReference>
<dbReference type="PANTHER" id="PTHR42929">
    <property type="entry name" value="INNER MEMBRANE ABC TRANSPORTER PERMEASE PROTEIN YDCU-RELATED-RELATED"/>
    <property type="match status" value="1"/>
</dbReference>
<dbReference type="InterPro" id="IPR035906">
    <property type="entry name" value="MetI-like_sf"/>
</dbReference>
<organism evidence="10 11">
    <name type="scientific">Thermofilum adornatum 1505</name>
    <dbReference type="NCBI Taxonomy" id="697581"/>
    <lineage>
        <taxon>Archaea</taxon>
        <taxon>Thermoproteota</taxon>
        <taxon>Thermoprotei</taxon>
        <taxon>Thermofilales</taxon>
        <taxon>Thermofilaceae</taxon>
        <taxon>Thermofilum</taxon>
    </lineage>
</organism>
<feature type="transmembrane region" description="Helical" evidence="8">
    <location>
        <begin position="256"/>
        <end position="278"/>
    </location>
</feature>
<evidence type="ECO:0000256" key="6">
    <source>
        <dbReference type="ARBA" id="ARBA00022989"/>
    </source>
</evidence>
<evidence type="ECO:0000259" key="9">
    <source>
        <dbReference type="PROSITE" id="PS50928"/>
    </source>
</evidence>
<reference evidence="11" key="1">
    <citation type="book" date="2010" name="EXTREMOPHILES" publisher="0:0-0">
        <title>Complete genome sequences of ten hyperthermophilic archaea reveal their metabolic capabilities and possible ecological roles.</title>
        <editorList>
            <person name="?"/>
        </editorList>
        <authorList>
            <person name="Ravin N.V."/>
            <person name="Mardanov A.V."/>
            <person name="Bonch-Osmolovskaya E.A."/>
            <person name="Skryabin K.G."/>
        </authorList>
    </citation>
    <scope>NUCLEOTIDE SEQUENCE [LARGE SCALE GENOMIC DNA]</scope>
    <source>
        <strain evidence="11">1505</strain>
    </source>
</reference>
<sequence length="290" mass="32718">MSEARRVSIWYLLPLYVYLAIYLVAPLITVILGAFGISPLIQGSGPTLDGFKQFFSGGSKYLESLYFTFWNSAVATLIAVVAGYMFALYLTIRKPTWWGKFSFIPLIAIYTPYLIAAFMWWTLLWPRGYVALFVNGVLQALGVIKEPLYLVNDPYGIGIILGKVWYTFTLTFLLTYGPLQLINPEIVEAARMLGASTRTIIRRIYFPLSRYALFASASIVFLDNLTGVSVPLVLGAAWPQYLSVVILNDVTLFNNFLMAFTSGFVYLVLSILAGYFFFRFTTKAIVYQVR</sequence>
<keyword evidence="6 8" id="KW-1133">Transmembrane helix</keyword>
<protein>
    <submittedName>
        <fullName evidence="10">ABC transporter permease protein</fullName>
    </submittedName>
</protein>
<feature type="domain" description="ABC transmembrane type-1" evidence="9">
    <location>
        <begin position="65"/>
        <end position="277"/>
    </location>
</feature>
<dbReference type="AlphaFoldDB" id="A0A3G1A9D7"/>